<comment type="function">
    <text evidence="4">Acts as an anti-CsrA protein, binds CsrA and prevents it from repressing translation of its target genes, one of which is flagellin. Binds to flagellin and participates in the assembly of the flagellum.</text>
</comment>
<gene>
    <name evidence="4" type="primary">fliW</name>
    <name evidence="5" type="ORF">J2Z32_003907</name>
</gene>
<sequence length="145" mass="16621">MEITTAQFGKIEITEAQIYHFPKGIPGFEDHNQFAIIDMEGTPFSYLQSLVEPEISLLITDPFEFYKNYEFELPTPVVEELKLDNAVQIRNVVTLQEQVQQSTLNLLAPLIFNTESRTARQVILHDTAYTSRHLLWANHSPEKGA</sequence>
<dbReference type="PANTHER" id="PTHR39190:SF1">
    <property type="entry name" value="FLAGELLAR ASSEMBLY FACTOR FLIW"/>
    <property type="match status" value="1"/>
</dbReference>
<protein>
    <recommendedName>
        <fullName evidence="4">Flagellar assembly factor FliW</fullName>
    </recommendedName>
</protein>
<comment type="subunit">
    <text evidence="4">Interacts with translational regulator CsrA and flagellin(s).</text>
</comment>
<dbReference type="HAMAP" id="MF_01185">
    <property type="entry name" value="FliW"/>
    <property type="match status" value="1"/>
</dbReference>
<keyword evidence="5" id="KW-0282">Flagellum</keyword>
<evidence type="ECO:0000256" key="1">
    <source>
        <dbReference type="ARBA" id="ARBA00022490"/>
    </source>
</evidence>
<keyword evidence="5" id="KW-0969">Cilium</keyword>
<keyword evidence="1 4" id="KW-0963">Cytoplasm</keyword>
<keyword evidence="4" id="KW-0143">Chaperone</keyword>
<dbReference type="Gene3D" id="2.30.290.10">
    <property type="entry name" value="BH3618-like"/>
    <property type="match status" value="1"/>
</dbReference>
<comment type="subcellular location">
    <subcellularLocation>
        <location evidence="4">Cytoplasm</location>
    </subcellularLocation>
</comment>
<keyword evidence="5" id="KW-0966">Cell projection</keyword>
<comment type="similarity">
    <text evidence="4">Belongs to the FliW family.</text>
</comment>
<proteinExistence type="inferred from homology"/>
<dbReference type="EMBL" id="JAGGKG010000023">
    <property type="protein sequence ID" value="MBP1907232.1"/>
    <property type="molecule type" value="Genomic_DNA"/>
</dbReference>
<dbReference type="InterPro" id="IPR003775">
    <property type="entry name" value="Flagellar_assembly_factor_FliW"/>
</dbReference>
<dbReference type="Pfam" id="PF02623">
    <property type="entry name" value="FliW"/>
    <property type="match status" value="1"/>
</dbReference>
<dbReference type="Proteomes" id="UP001519272">
    <property type="component" value="Unassembled WGS sequence"/>
</dbReference>
<evidence type="ECO:0000313" key="6">
    <source>
        <dbReference type="Proteomes" id="UP001519272"/>
    </source>
</evidence>
<keyword evidence="6" id="KW-1185">Reference proteome</keyword>
<evidence type="ECO:0000256" key="3">
    <source>
        <dbReference type="ARBA" id="ARBA00022845"/>
    </source>
</evidence>
<dbReference type="SUPFAM" id="SSF141457">
    <property type="entry name" value="BH3618-like"/>
    <property type="match status" value="1"/>
</dbReference>
<comment type="caution">
    <text evidence="5">The sequence shown here is derived from an EMBL/GenBank/DDBJ whole genome shotgun (WGS) entry which is preliminary data.</text>
</comment>
<dbReference type="PANTHER" id="PTHR39190">
    <property type="entry name" value="FLAGELLAR ASSEMBLY FACTOR FLIW"/>
    <property type="match status" value="1"/>
</dbReference>
<evidence type="ECO:0000256" key="4">
    <source>
        <dbReference type="HAMAP-Rule" id="MF_01185"/>
    </source>
</evidence>
<evidence type="ECO:0000256" key="2">
    <source>
        <dbReference type="ARBA" id="ARBA00022795"/>
    </source>
</evidence>
<dbReference type="RefSeq" id="WP_210090812.1">
    <property type="nucleotide sequence ID" value="NZ_JAGGKG010000023.1"/>
</dbReference>
<reference evidence="5 6" key="1">
    <citation type="submission" date="2021-03" db="EMBL/GenBank/DDBJ databases">
        <title>Genomic Encyclopedia of Type Strains, Phase IV (KMG-IV): sequencing the most valuable type-strain genomes for metagenomic binning, comparative biology and taxonomic classification.</title>
        <authorList>
            <person name="Goeker M."/>
        </authorList>
    </citation>
    <scope>NUCLEOTIDE SEQUENCE [LARGE SCALE GENOMIC DNA]</scope>
    <source>
        <strain evidence="5 6">DSM 14349</strain>
    </source>
</reference>
<organism evidence="5 6">
    <name type="scientific">Paenibacillus turicensis</name>
    <dbReference type="NCBI Taxonomy" id="160487"/>
    <lineage>
        <taxon>Bacteria</taxon>
        <taxon>Bacillati</taxon>
        <taxon>Bacillota</taxon>
        <taxon>Bacilli</taxon>
        <taxon>Bacillales</taxon>
        <taxon>Paenibacillaceae</taxon>
        <taxon>Paenibacillus</taxon>
    </lineage>
</organism>
<keyword evidence="3 4" id="KW-0810">Translation regulation</keyword>
<evidence type="ECO:0000313" key="5">
    <source>
        <dbReference type="EMBL" id="MBP1907232.1"/>
    </source>
</evidence>
<dbReference type="InterPro" id="IPR024046">
    <property type="entry name" value="Flagellar_assmbl_FliW_dom_sf"/>
</dbReference>
<name>A0ABS4FXC7_9BACL</name>
<accession>A0ABS4FXC7</accession>
<keyword evidence="2 4" id="KW-1005">Bacterial flagellum biogenesis</keyword>